<reference evidence="1 2" key="1">
    <citation type="submission" date="2019-07" db="EMBL/GenBank/DDBJ databases">
        <title>Description of 53C-WASEF.</title>
        <authorList>
            <person name="Pitt A."/>
            <person name="Hahn M.W."/>
        </authorList>
    </citation>
    <scope>NUCLEOTIDE SEQUENCE [LARGE SCALE GENOMIC DNA]</scope>
    <source>
        <strain evidence="1 2">53C-WASEF</strain>
    </source>
</reference>
<dbReference type="RefSeq" id="WP_144228167.1">
    <property type="nucleotide sequence ID" value="NZ_CBCRVV010000001.1"/>
</dbReference>
<accession>A0A556QMH6</accession>
<proteinExistence type="predicted"/>
<protein>
    <submittedName>
        <fullName evidence="1">Uncharacterized protein</fullName>
    </submittedName>
</protein>
<dbReference type="Proteomes" id="UP000315648">
    <property type="component" value="Unassembled WGS sequence"/>
</dbReference>
<evidence type="ECO:0000313" key="2">
    <source>
        <dbReference type="Proteomes" id="UP000315648"/>
    </source>
</evidence>
<dbReference type="AlphaFoldDB" id="A0A556QMH6"/>
<evidence type="ECO:0000313" key="1">
    <source>
        <dbReference type="EMBL" id="TSJ77825.1"/>
    </source>
</evidence>
<comment type="caution">
    <text evidence="1">The sequence shown here is derived from an EMBL/GenBank/DDBJ whole genome shotgun (WGS) entry which is preliminary data.</text>
</comment>
<sequence>MNRHLLTTAAVLIGLNTGLMKAESYYPAVKSSLQQFPAGSIDRIPARIRSLSETLSDETFERITIDQPPAIEFESFVPVTAPAGTFIPVPLKFVLQQISTFNLSKRIFEFTLKLGNSTYASFEELKVAITQLPAGTQITWDPGCDRIGGEPLHTHWKEFKALCEKQGIVLVVIPSG</sequence>
<keyword evidence="2" id="KW-1185">Reference proteome</keyword>
<gene>
    <name evidence="1" type="ORF">FPL22_00530</name>
</gene>
<dbReference type="EMBL" id="VMBG01000001">
    <property type="protein sequence ID" value="TSJ77825.1"/>
    <property type="molecule type" value="Genomic_DNA"/>
</dbReference>
<name>A0A556QMH6_9BACT</name>
<organism evidence="1 2">
    <name type="scientific">Rariglobus hedericola</name>
    <dbReference type="NCBI Taxonomy" id="2597822"/>
    <lineage>
        <taxon>Bacteria</taxon>
        <taxon>Pseudomonadati</taxon>
        <taxon>Verrucomicrobiota</taxon>
        <taxon>Opitutia</taxon>
        <taxon>Opitutales</taxon>
        <taxon>Opitutaceae</taxon>
        <taxon>Rariglobus</taxon>
    </lineage>
</organism>